<evidence type="ECO:0000259" key="16">
    <source>
        <dbReference type="Pfam" id="PF02670"/>
    </source>
</evidence>
<dbReference type="HAMAP" id="MF_00183">
    <property type="entry name" value="DXP_reductoisom"/>
    <property type="match status" value="1"/>
</dbReference>
<dbReference type="Pfam" id="PF13288">
    <property type="entry name" value="DXPR_C"/>
    <property type="match status" value="1"/>
</dbReference>
<evidence type="ECO:0000256" key="14">
    <source>
        <dbReference type="ARBA" id="ARBA00073770"/>
    </source>
</evidence>
<dbReference type="InterPro" id="IPR036291">
    <property type="entry name" value="NAD(P)-bd_dom_sf"/>
</dbReference>
<proteinExistence type="inferred from homology"/>
<evidence type="ECO:0000256" key="1">
    <source>
        <dbReference type="ARBA" id="ARBA00001936"/>
    </source>
</evidence>
<dbReference type="FunFam" id="3.40.50.720:FF:000045">
    <property type="entry name" value="1-deoxy-D-xylulose 5-phosphate reductoisomerase"/>
    <property type="match status" value="1"/>
</dbReference>
<keyword evidence="10" id="KW-0560">Oxidoreductase</keyword>
<dbReference type="EC" id="1.1.1.267" evidence="6"/>
<evidence type="ECO:0000256" key="15">
    <source>
        <dbReference type="SAM" id="SignalP"/>
    </source>
</evidence>
<dbReference type="SUPFAM" id="SSF55347">
    <property type="entry name" value="Glyceraldehyde-3-phosphate dehydrogenase-like, C-terminal domain"/>
    <property type="match status" value="1"/>
</dbReference>
<dbReference type="NCBIfam" id="TIGR00243">
    <property type="entry name" value="Dxr"/>
    <property type="match status" value="1"/>
</dbReference>
<evidence type="ECO:0000256" key="4">
    <source>
        <dbReference type="ARBA" id="ARBA00005094"/>
    </source>
</evidence>
<dbReference type="Gene3D" id="1.10.1740.10">
    <property type="match status" value="1"/>
</dbReference>
<reference evidence="19" key="1">
    <citation type="submission" date="2021-01" db="EMBL/GenBank/DDBJ databases">
        <authorList>
            <person name="Corre E."/>
            <person name="Pelletier E."/>
            <person name="Niang G."/>
            <person name="Scheremetjew M."/>
            <person name="Finn R."/>
            <person name="Kale V."/>
            <person name="Holt S."/>
            <person name="Cochrane G."/>
            <person name="Meng A."/>
            <person name="Brown T."/>
            <person name="Cohen L."/>
        </authorList>
    </citation>
    <scope>NUCLEOTIDE SEQUENCE</scope>
    <source>
        <strain evidence="19">CCMP1381</strain>
    </source>
</reference>
<feature type="signal peptide" evidence="15">
    <location>
        <begin position="1"/>
        <end position="18"/>
    </location>
</feature>
<evidence type="ECO:0000256" key="10">
    <source>
        <dbReference type="ARBA" id="ARBA00023002"/>
    </source>
</evidence>
<dbReference type="GO" id="GO:0070402">
    <property type="term" value="F:NADPH binding"/>
    <property type="evidence" value="ECO:0007669"/>
    <property type="project" value="InterPro"/>
</dbReference>
<dbReference type="InterPro" id="IPR003821">
    <property type="entry name" value="DXP_reductoisomerase"/>
</dbReference>
<evidence type="ECO:0000256" key="6">
    <source>
        <dbReference type="ARBA" id="ARBA00012366"/>
    </source>
</evidence>
<feature type="domain" description="1-deoxy-D-xylulose 5-phosphate reductoisomerase N-terminal" evidence="16">
    <location>
        <begin position="80"/>
        <end position="213"/>
    </location>
</feature>
<comment type="cofactor">
    <cofactor evidence="2">
        <name>Mg(2+)</name>
        <dbReference type="ChEBI" id="CHEBI:18420"/>
    </cofactor>
</comment>
<feature type="domain" description="1-deoxy-D-xylulose 5-phosphate reductoisomerase C-terminal" evidence="17">
    <location>
        <begin position="228"/>
        <end position="317"/>
    </location>
</feature>
<comment type="subcellular location">
    <subcellularLocation>
        <location evidence="3">Plastid</location>
        <location evidence="3">Apicoplast</location>
    </subcellularLocation>
</comment>
<dbReference type="InterPro" id="IPR013512">
    <property type="entry name" value="DXP_reductoisomerase_N"/>
</dbReference>
<keyword evidence="8" id="KW-0521">NADP</keyword>
<dbReference type="GO" id="GO:0030145">
    <property type="term" value="F:manganese ion binding"/>
    <property type="evidence" value="ECO:0007669"/>
    <property type="project" value="TreeGrafter"/>
</dbReference>
<dbReference type="GO" id="GO:0051484">
    <property type="term" value="P:isopentenyl diphosphate biosynthetic process, methylerythritol 4-phosphate pathway involved in terpenoid biosynthetic process"/>
    <property type="evidence" value="ECO:0007669"/>
    <property type="project" value="TreeGrafter"/>
</dbReference>
<evidence type="ECO:0000256" key="3">
    <source>
        <dbReference type="ARBA" id="ARBA00004467"/>
    </source>
</evidence>
<comment type="catalytic activity">
    <reaction evidence="13">
        <text>2-C-methyl-D-erythritol 4-phosphate + NADP(+) = 1-deoxy-D-xylulose 5-phosphate + NADPH + H(+)</text>
        <dbReference type="Rhea" id="RHEA:13717"/>
        <dbReference type="ChEBI" id="CHEBI:15378"/>
        <dbReference type="ChEBI" id="CHEBI:57783"/>
        <dbReference type="ChEBI" id="CHEBI:57792"/>
        <dbReference type="ChEBI" id="CHEBI:58262"/>
        <dbReference type="ChEBI" id="CHEBI:58349"/>
        <dbReference type="EC" id="1.1.1.267"/>
    </reaction>
    <physiologicalReaction direction="right-to-left" evidence="13">
        <dbReference type="Rhea" id="RHEA:13719"/>
    </physiologicalReaction>
</comment>
<dbReference type="InterPro" id="IPR026877">
    <property type="entry name" value="DXPR_C"/>
</dbReference>
<dbReference type="Pfam" id="PF08436">
    <property type="entry name" value="DXP_redisom_C"/>
    <property type="match status" value="1"/>
</dbReference>
<accession>A0A7S2HDN1</accession>
<dbReference type="InterPro" id="IPR036169">
    <property type="entry name" value="DXPR_C_sf"/>
</dbReference>
<dbReference type="SUPFAM" id="SSF51735">
    <property type="entry name" value="NAD(P)-binding Rossmann-fold domains"/>
    <property type="match status" value="1"/>
</dbReference>
<name>A0A7S2HDN1_9STRA</name>
<dbReference type="InterPro" id="IPR013644">
    <property type="entry name" value="DXP_reductoisomerase_C"/>
</dbReference>
<evidence type="ECO:0000256" key="12">
    <source>
        <dbReference type="ARBA" id="ARBA00023229"/>
    </source>
</evidence>
<evidence type="ECO:0000313" key="19">
    <source>
        <dbReference type="EMBL" id="CAD9487710.1"/>
    </source>
</evidence>
<comment type="pathway">
    <text evidence="4">Isoprenoid biosynthesis; isopentenyl diphosphate biosynthesis via DXP pathway; isopentenyl diphosphate from 1-deoxy-D-xylulose 5-phosphate: step 1/6.</text>
</comment>
<evidence type="ECO:0000256" key="13">
    <source>
        <dbReference type="ARBA" id="ARBA00048543"/>
    </source>
</evidence>
<comment type="cofactor">
    <cofactor evidence="1">
        <name>Mn(2+)</name>
        <dbReference type="ChEBI" id="CHEBI:29035"/>
    </cofactor>
</comment>
<protein>
    <recommendedName>
        <fullName evidence="14">1-deoxy-D-xylulose 5-phosphate reductoisomerase, apicoplastic</fullName>
        <ecNumber evidence="6">1.1.1.267</ecNumber>
    </recommendedName>
</protein>
<dbReference type="EMBL" id="HBGS01059873">
    <property type="protein sequence ID" value="CAD9487710.1"/>
    <property type="molecule type" value="Transcribed_RNA"/>
</dbReference>
<dbReference type="GO" id="GO:0030604">
    <property type="term" value="F:1-deoxy-D-xylulose-5-phosphate reductoisomerase activity"/>
    <property type="evidence" value="ECO:0007669"/>
    <property type="project" value="UniProtKB-EC"/>
</dbReference>
<evidence type="ECO:0000256" key="11">
    <source>
        <dbReference type="ARBA" id="ARBA00023211"/>
    </source>
</evidence>
<dbReference type="Gene3D" id="3.40.50.720">
    <property type="entry name" value="NAD(P)-binding Rossmann-like Domain"/>
    <property type="match status" value="1"/>
</dbReference>
<evidence type="ECO:0000256" key="5">
    <source>
        <dbReference type="ARBA" id="ARBA00006825"/>
    </source>
</evidence>
<evidence type="ECO:0000256" key="9">
    <source>
        <dbReference type="ARBA" id="ARBA00022887"/>
    </source>
</evidence>
<keyword evidence="15" id="KW-0732">Signal</keyword>
<keyword evidence="12" id="KW-0414">Isoprene biosynthesis</keyword>
<keyword evidence="7" id="KW-0479">Metal-binding</keyword>
<sequence>MTTLALIVSLLSINAGSSFGPRASRCLSTRRTMQMLNAKGAIGTEVMPTRHPMAAPVLSEKAWKQMSDEAMGYDDFTASISLIGSTGSIGTQTLDIVRARPDKFKVTALSAGKNLDLLADQASEFRETVKVISCASEDDIPELKRKLSDRGVKDSSMEVYAGAEGVDAVATEDEANVVVTGIVGCAGLLPTIAAIKAGKRIALANKETLIAGGPVILPLLEEFGVTMTPADSEHSAIFQALQGVPPGGMRKVVLTASGGAFRDISAEELAQKCASDPEWVRAKATTHPNWDMGAKITVDSATMMNKGLEVIEAHYLFGADYDDIDVVIHPQSIIHSAVETMDNSMIAQLGWPDMRLPILYSIAWPHRVAMPTGQFERPLNLVELGKMTFMAPDTSKYPCIQLAYDAGRTGGTMTGCLNAANEEANQLFRDGAFGFEGIAKVVELTMEKHASMCDPSKASLETILEVDEWARRFVREEAIKATEKILVSA</sequence>
<dbReference type="SUPFAM" id="SSF69055">
    <property type="entry name" value="1-deoxy-D-xylulose-5-phosphate reductoisomerase, C-terminal domain"/>
    <property type="match status" value="1"/>
</dbReference>
<evidence type="ECO:0000256" key="2">
    <source>
        <dbReference type="ARBA" id="ARBA00001946"/>
    </source>
</evidence>
<gene>
    <name evidence="19" type="ORF">DSPE1174_LOCUS31243</name>
</gene>
<dbReference type="PANTHER" id="PTHR30525:SF0">
    <property type="entry name" value="1-DEOXY-D-XYLULOSE 5-PHOSPHATE REDUCTOISOMERASE, CHLOROPLASTIC"/>
    <property type="match status" value="1"/>
</dbReference>
<feature type="domain" description="DXP reductoisomerase C-terminal" evidence="18">
    <location>
        <begin position="349"/>
        <end position="472"/>
    </location>
</feature>
<keyword evidence="11" id="KW-0464">Manganese</keyword>
<feature type="chain" id="PRO_5031057856" description="1-deoxy-D-xylulose 5-phosphate reductoisomerase, apicoplastic" evidence="15">
    <location>
        <begin position="19"/>
        <end position="489"/>
    </location>
</feature>
<keyword evidence="9" id="KW-0933">Apicoplast</keyword>
<dbReference type="UniPathway" id="UPA00056">
    <property type="reaction ID" value="UER00092"/>
</dbReference>
<comment type="similarity">
    <text evidence="5">Belongs to the DXR family.</text>
</comment>
<evidence type="ECO:0000256" key="8">
    <source>
        <dbReference type="ARBA" id="ARBA00022857"/>
    </source>
</evidence>
<evidence type="ECO:0000256" key="7">
    <source>
        <dbReference type="ARBA" id="ARBA00022723"/>
    </source>
</evidence>
<dbReference type="AlphaFoldDB" id="A0A7S2HDN1"/>
<evidence type="ECO:0000259" key="17">
    <source>
        <dbReference type="Pfam" id="PF08436"/>
    </source>
</evidence>
<organism evidence="19">
    <name type="scientific">Octactis speculum</name>
    <dbReference type="NCBI Taxonomy" id="3111310"/>
    <lineage>
        <taxon>Eukaryota</taxon>
        <taxon>Sar</taxon>
        <taxon>Stramenopiles</taxon>
        <taxon>Ochrophyta</taxon>
        <taxon>Dictyochophyceae</taxon>
        <taxon>Dictyochales</taxon>
        <taxon>Dictyochaceae</taxon>
        <taxon>Octactis</taxon>
    </lineage>
</organism>
<dbReference type="Pfam" id="PF02670">
    <property type="entry name" value="DXP_reductoisom"/>
    <property type="match status" value="1"/>
</dbReference>
<keyword evidence="9" id="KW-0934">Plastid</keyword>
<dbReference type="PANTHER" id="PTHR30525">
    <property type="entry name" value="1-DEOXY-D-XYLULOSE 5-PHOSPHATE REDUCTOISOMERASE"/>
    <property type="match status" value="1"/>
</dbReference>
<evidence type="ECO:0000259" key="18">
    <source>
        <dbReference type="Pfam" id="PF13288"/>
    </source>
</evidence>
<dbReference type="NCBIfam" id="NF009114">
    <property type="entry name" value="PRK12464.1"/>
    <property type="match status" value="1"/>
</dbReference>